<evidence type="ECO:0000313" key="3">
    <source>
        <dbReference type="Proteomes" id="UP001060919"/>
    </source>
</evidence>
<feature type="chain" id="PRO_5036781746" description="Pyruvate, water dikinase" evidence="1">
    <location>
        <begin position="25"/>
        <end position="341"/>
    </location>
</feature>
<name>A0A916DR94_9BACT</name>
<dbReference type="RefSeq" id="WP_264792356.1">
    <property type="nucleotide sequence ID" value="NZ_AP026867.1"/>
</dbReference>
<dbReference type="InterPro" id="IPR013815">
    <property type="entry name" value="ATP_grasp_subdomain_1"/>
</dbReference>
<gene>
    <name evidence="2" type="ORF">AsAng_0018620</name>
</gene>
<evidence type="ECO:0000313" key="2">
    <source>
        <dbReference type="EMBL" id="BDS11151.1"/>
    </source>
</evidence>
<keyword evidence="3" id="KW-1185">Reference proteome</keyword>
<evidence type="ECO:0008006" key="4">
    <source>
        <dbReference type="Google" id="ProtNLM"/>
    </source>
</evidence>
<reference evidence="2" key="1">
    <citation type="submission" date="2022-09" db="EMBL/GenBank/DDBJ databases">
        <title>Aureispira anguillicida sp. nov., isolated from Leptocephalus of Japanese eel Anguilla japonica.</title>
        <authorList>
            <person name="Yuasa K."/>
            <person name="Mekata T."/>
            <person name="Ikunari K."/>
        </authorList>
    </citation>
    <scope>NUCLEOTIDE SEQUENCE</scope>
    <source>
        <strain evidence="2">EL160426</strain>
    </source>
</reference>
<dbReference type="GO" id="GO:0005524">
    <property type="term" value="F:ATP binding"/>
    <property type="evidence" value="ECO:0007669"/>
    <property type="project" value="InterPro"/>
</dbReference>
<dbReference type="Proteomes" id="UP001060919">
    <property type="component" value="Chromosome"/>
</dbReference>
<organism evidence="2 3">
    <name type="scientific">Aureispira anguillae</name>
    <dbReference type="NCBI Taxonomy" id="2864201"/>
    <lineage>
        <taxon>Bacteria</taxon>
        <taxon>Pseudomonadati</taxon>
        <taxon>Bacteroidota</taxon>
        <taxon>Saprospiria</taxon>
        <taxon>Saprospirales</taxon>
        <taxon>Saprospiraceae</taxon>
        <taxon>Aureispira</taxon>
    </lineage>
</organism>
<proteinExistence type="predicted"/>
<sequence>MRFIPLLFFVVISTLNLSAQQWYAKPDFAVRYISYFGIGSESVQKPSVLGNNAAMYALMQQQFPQLTGQGIGVPVFFYQETLKNCGADLLIKELLEHYNNLKPEEISKQLKAIRAKILAAKISSNLIHQLKNATQEFFSGKRIRISTSPNYQALTINAYKGIKPTYTLVTNIDELSLSITKAYASFWEDDNVQERFTHKGDLNQKELALGLLVTEAFEYGYAIGKVSTDYTTTHPSIHILSKRESSTERIGFIQFDSKWYRTYEEGKEHNIFVDNAALTPTVRQLQHITTQLDPLLRSMMPKSDKFKNKEYTAVFTFILQKENKGFRLRLLQPELQLLWAK</sequence>
<dbReference type="AlphaFoldDB" id="A0A916DR94"/>
<dbReference type="Gene3D" id="3.30.1490.20">
    <property type="entry name" value="ATP-grasp fold, A domain"/>
    <property type="match status" value="1"/>
</dbReference>
<accession>A0A916DR94</accession>
<dbReference type="KEGG" id="aup:AsAng_0018620"/>
<protein>
    <recommendedName>
        <fullName evidence="4">Pyruvate, water dikinase</fullName>
    </recommendedName>
</protein>
<keyword evidence="1" id="KW-0732">Signal</keyword>
<dbReference type="EMBL" id="AP026867">
    <property type="protein sequence ID" value="BDS11151.1"/>
    <property type="molecule type" value="Genomic_DNA"/>
</dbReference>
<feature type="signal peptide" evidence="1">
    <location>
        <begin position="1"/>
        <end position="24"/>
    </location>
</feature>
<evidence type="ECO:0000256" key="1">
    <source>
        <dbReference type="SAM" id="SignalP"/>
    </source>
</evidence>